<dbReference type="InterPro" id="IPR036976">
    <property type="entry name" value="RimM_N_sf"/>
</dbReference>
<keyword evidence="1 5" id="KW-0963">Cytoplasm</keyword>
<dbReference type="HAMAP" id="MF_00014">
    <property type="entry name" value="Ribosome_mat_RimM"/>
    <property type="match status" value="1"/>
</dbReference>
<proteinExistence type="inferred from homology"/>
<dbReference type="Proteomes" id="UP000025061">
    <property type="component" value="Unassembled WGS sequence"/>
</dbReference>
<evidence type="ECO:0000259" key="7">
    <source>
        <dbReference type="Pfam" id="PF05239"/>
    </source>
</evidence>
<dbReference type="Gene3D" id="2.40.30.60">
    <property type="entry name" value="RimM"/>
    <property type="match status" value="1"/>
</dbReference>
<gene>
    <name evidence="5" type="primary">rimM</name>
    <name evidence="8" type="ORF">HHI_08673</name>
</gene>
<dbReference type="Gene3D" id="2.30.30.240">
    <property type="entry name" value="PRC-barrel domain"/>
    <property type="match status" value="1"/>
</dbReference>
<keyword evidence="3 5" id="KW-0698">rRNA processing</keyword>
<feature type="domain" description="PRC-barrel" evidence="7">
    <location>
        <begin position="86"/>
        <end position="156"/>
    </location>
</feature>
<dbReference type="InterPro" id="IPR011033">
    <property type="entry name" value="PRC_barrel-like_sf"/>
</dbReference>
<dbReference type="GO" id="GO:0005840">
    <property type="term" value="C:ribosome"/>
    <property type="evidence" value="ECO:0007669"/>
    <property type="project" value="InterPro"/>
</dbReference>
<evidence type="ECO:0000256" key="1">
    <source>
        <dbReference type="ARBA" id="ARBA00022490"/>
    </source>
</evidence>
<name>A0A059FVX0_9PROT</name>
<comment type="subunit">
    <text evidence="5">Binds ribosomal protein uS19.</text>
</comment>
<dbReference type="PATRIC" id="fig|1280951.3.peg.1750"/>
<keyword evidence="4 5" id="KW-0143">Chaperone</keyword>
<comment type="domain">
    <text evidence="5">The PRC barrel domain binds ribosomal protein uS19.</text>
</comment>
<dbReference type="InterPro" id="IPR009000">
    <property type="entry name" value="Transl_B-barrel_sf"/>
</dbReference>
<evidence type="ECO:0000256" key="5">
    <source>
        <dbReference type="HAMAP-Rule" id="MF_00014"/>
    </source>
</evidence>
<dbReference type="SUPFAM" id="SSF50447">
    <property type="entry name" value="Translation proteins"/>
    <property type="match status" value="1"/>
</dbReference>
<protein>
    <recommendedName>
        <fullName evidence="5">Ribosome maturation factor RimM</fullName>
    </recommendedName>
</protein>
<comment type="subcellular location">
    <subcellularLocation>
        <location evidence="5">Cytoplasm</location>
    </subcellularLocation>
</comment>
<dbReference type="GO" id="GO:0005737">
    <property type="term" value="C:cytoplasm"/>
    <property type="evidence" value="ECO:0007669"/>
    <property type="project" value="UniProtKB-SubCell"/>
</dbReference>
<organism evidence="8 9">
    <name type="scientific">Hyphomonas hirschiana VP5</name>
    <dbReference type="NCBI Taxonomy" id="1280951"/>
    <lineage>
        <taxon>Bacteria</taxon>
        <taxon>Pseudomonadati</taxon>
        <taxon>Pseudomonadota</taxon>
        <taxon>Alphaproteobacteria</taxon>
        <taxon>Hyphomonadales</taxon>
        <taxon>Hyphomonadaceae</taxon>
        <taxon>Hyphomonas</taxon>
    </lineage>
</organism>
<dbReference type="EMBL" id="ARYI01000006">
    <property type="protein sequence ID" value="KCZ94855.1"/>
    <property type="molecule type" value="Genomic_DNA"/>
</dbReference>
<comment type="similarity">
    <text evidence="5">Belongs to the RimM family.</text>
</comment>
<feature type="domain" description="RimM N-terminal" evidence="6">
    <location>
        <begin position="1"/>
        <end position="80"/>
    </location>
</feature>
<evidence type="ECO:0000259" key="6">
    <source>
        <dbReference type="Pfam" id="PF01782"/>
    </source>
</evidence>
<evidence type="ECO:0000256" key="4">
    <source>
        <dbReference type="ARBA" id="ARBA00023186"/>
    </source>
</evidence>
<evidence type="ECO:0000256" key="3">
    <source>
        <dbReference type="ARBA" id="ARBA00022552"/>
    </source>
</evidence>
<dbReference type="GO" id="GO:0043022">
    <property type="term" value="F:ribosome binding"/>
    <property type="evidence" value="ECO:0007669"/>
    <property type="project" value="InterPro"/>
</dbReference>
<accession>A0A059FVX0</accession>
<dbReference type="AlphaFoldDB" id="A0A059FVX0"/>
<dbReference type="InterPro" id="IPR002676">
    <property type="entry name" value="RimM_N"/>
</dbReference>
<evidence type="ECO:0000256" key="2">
    <source>
        <dbReference type="ARBA" id="ARBA00022517"/>
    </source>
</evidence>
<evidence type="ECO:0000313" key="9">
    <source>
        <dbReference type="Proteomes" id="UP000025061"/>
    </source>
</evidence>
<dbReference type="PANTHER" id="PTHR33692">
    <property type="entry name" value="RIBOSOME MATURATION FACTOR RIMM"/>
    <property type="match status" value="1"/>
</dbReference>
<keyword evidence="9" id="KW-1185">Reference proteome</keyword>
<sequence length="169" mass="18639">MGVLKGAHGVRGEVRVKSFTADPDALFTYGPLMDEAGKVLLTPITARPGKDHFIVRPKENLQKEDWDALRGCLLHASRDQLPEADEDEFYFEDLIGMPVYTVGEEPEARVRAVQNFGSGDLLEIEIPGAPATIYVPLTRADVPVIDMAAHRIVIPELSLWANQDEDDAS</sequence>
<dbReference type="GO" id="GO:0042274">
    <property type="term" value="P:ribosomal small subunit biogenesis"/>
    <property type="evidence" value="ECO:0007669"/>
    <property type="project" value="UniProtKB-UniRule"/>
</dbReference>
<keyword evidence="2 5" id="KW-0690">Ribosome biogenesis</keyword>
<dbReference type="NCBIfam" id="TIGR02273">
    <property type="entry name" value="16S_RimM"/>
    <property type="match status" value="1"/>
</dbReference>
<dbReference type="Pfam" id="PF01782">
    <property type="entry name" value="RimM"/>
    <property type="match status" value="1"/>
</dbReference>
<dbReference type="InterPro" id="IPR011961">
    <property type="entry name" value="RimM"/>
</dbReference>
<dbReference type="PANTHER" id="PTHR33692:SF1">
    <property type="entry name" value="RIBOSOME MATURATION FACTOR RIMM"/>
    <property type="match status" value="1"/>
</dbReference>
<dbReference type="InterPro" id="IPR027275">
    <property type="entry name" value="PRC-brl_dom"/>
</dbReference>
<dbReference type="SUPFAM" id="SSF50346">
    <property type="entry name" value="PRC-barrel domain"/>
    <property type="match status" value="1"/>
</dbReference>
<dbReference type="Pfam" id="PF05239">
    <property type="entry name" value="PRC"/>
    <property type="match status" value="1"/>
</dbReference>
<comment type="function">
    <text evidence="5">An accessory protein needed during the final step in the assembly of 30S ribosomal subunit, possibly for assembly of the head region. Essential for efficient processing of 16S rRNA. May be needed both before and after RbfA during the maturation of 16S rRNA. It has affinity for free ribosomal 30S subunits but not for 70S ribosomes.</text>
</comment>
<comment type="caution">
    <text evidence="8">The sequence shown here is derived from an EMBL/GenBank/DDBJ whole genome shotgun (WGS) entry which is preliminary data.</text>
</comment>
<evidence type="ECO:0000313" key="8">
    <source>
        <dbReference type="EMBL" id="KCZ94855.1"/>
    </source>
</evidence>
<reference evidence="8 9" key="1">
    <citation type="submission" date="2013-04" db="EMBL/GenBank/DDBJ databases">
        <title>Hyphomonas hirschiana VP5 Genome Sequencing.</title>
        <authorList>
            <person name="Lai Q."/>
            <person name="Shao Z."/>
        </authorList>
    </citation>
    <scope>NUCLEOTIDE SEQUENCE [LARGE SCALE GENOMIC DNA]</scope>
    <source>
        <strain evidence="8 9">VP5</strain>
    </source>
</reference>
<dbReference type="GO" id="GO:0006364">
    <property type="term" value="P:rRNA processing"/>
    <property type="evidence" value="ECO:0007669"/>
    <property type="project" value="UniProtKB-UniRule"/>
</dbReference>